<dbReference type="AlphaFoldDB" id="A0AAV6TE18"/>
<keyword evidence="3" id="KW-1185">Reference proteome</keyword>
<protein>
    <submittedName>
        <fullName evidence="2">Uncharacterized protein</fullName>
    </submittedName>
</protein>
<keyword evidence="1" id="KW-0812">Transmembrane</keyword>
<keyword evidence="1" id="KW-0472">Membrane</keyword>
<proteinExistence type="predicted"/>
<evidence type="ECO:0000313" key="3">
    <source>
        <dbReference type="Proteomes" id="UP000827092"/>
    </source>
</evidence>
<dbReference type="Proteomes" id="UP000827092">
    <property type="component" value="Unassembled WGS sequence"/>
</dbReference>
<comment type="caution">
    <text evidence="2">The sequence shown here is derived from an EMBL/GenBank/DDBJ whole genome shotgun (WGS) entry which is preliminary data.</text>
</comment>
<accession>A0AAV6TE18</accession>
<keyword evidence="1" id="KW-1133">Transmembrane helix</keyword>
<dbReference type="EMBL" id="JAFNEN010006290">
    <property type="protein sequence ID" value="KAG8156133.1"/>
    <property type="molecule type" value="Genomic_DNA"/>
</dbReference>
<organism evidence="2 3">
    <name type="scientific">Oedothorax gibbosus</name>
    <dbReference type="NCBI Taxonomy" id="931172"/>
    <lineage>
        <taxon>Eukaryota</taxon>
        <taxon>Metazoa</taxon>
        <taxon>Ecdysozoa</taxon>
        <taxon>Arthropoda</taxon>
        <taxon>Chelicerata</taxon>
        <taxon>Arachnida</taxon>
        <taxon>Araneae</taxon>
        <taxon>Araneomorphae</taxon>
        <taxon>Entelegynae</taxon>
        <taxon>Araneoidea</taxon>
        <taxon>Linyphiidae</taxon>
        <taxon>Erigoninae</taxon>
        <taxon>Oedothorax</taxon>
    </lineage>
</organism>
<evidence type="ECO:0000313" key="2">
    <source>
        <dbReference type="EMBL" id="KAG8156133.1"/>
    </source>
</evidence>
<reference evidence="2 3" key="1">
    <citation type="journal article" date="2022" name="Nat. Ecol. Evol.">
        <title>A masculinizing supergene underlies an exaggerated male reproductive morph in a spider.</title>
        <authorList>
            <person name="Hendrickx F."/>
            <person name="De Corte Z."/>
            <person name="Sonet G."/>
            <person name="Van Belleghem S.M."/>
            <person name="Kostlbacher S."/>
            <person name="Vangestel C."/>
        </authorList>
    </citation>
    <scope>NUCLEOTIDE SEQUENCE [LARGE SCALE GENOMIC DNA]</scope>
    <source>
        <strain evidence="2">W744_W776</strain>
    </source>
</reference>
<feature type="transmembrane region" description="Helical" evidence="1">
    <location>
        <begin position="86"/>
        <end position="106"/>
    </location>
</feature>
<sequence>MKAIRYPPSLTQKNDASHDPAVFLKYTPGSFPGKPKAFGFRGKKGFAKLKLKELRGVPPNGACGSIFLKRRTLPGQDTRGFTVKGLFLDFGVWCMPLLFVIFVGFYSDNGRGSAY</sequence>
<gene>
    <name evidence="2" type="ORF">JTE90_029087</name>
</gene>
<evidence type="ECO:0000256" key="1">
    <source>
        <dbReference type="SAM" id="Phobius"/>
    </source>
</evidence>
<name>A0AAV6TE18_9ARAC</name>